<dbReference type="EMBL" id="JAYGHX010000005">
    <property type="protein sequence ID" value="MEA5391595.1"/>
    <property type="molecule type" value="Genomic_DNA"/>
</dbReference>
<comment type="caution">
    <text evidence="2">The sequence shown here is derived from an EMBL/GenBank/DDBJ whole genome shotgun (WGS) entry which is preliminary data.</text>
</comment>
<dbReference type="GO" id="GO:0016740">
    <property type="term" value="F:transferase activity"/>
    <property type="evidence" value="ECO:0007669"/>
    <property type="project" value="UniProtKB-KW"/>
</dbReference>
<dbReference type="RefSeq" id="WP_323305613.1">
    <property type="nucleotide sequence ID" value="NZ_JAYGHX010000005.1"/>
</dbReference>
<keyword evidence="3" id="KW-1185">Reference proteome</keyword>
<dbReference type="PANTHER" id="PTHR36836:SF1">
    <property type="entry name" value="COLANIC ACID BIOSYNTHESIS PROTEIN WCAK"/>
    <property type="match status" value="1"/>
</dbReference>
<gene>
    <name evidence="2" type="ORF">VB738_10040</name>
</gene>
<keyword evidence="2" id="KW-0808">Transferase</keyword>
<feature type="domain" description="Polysaccharide pyruvyl transferase" evidence="1">
    <location>
        <begin position="14"/>
        <end position="352"/>
    </location>
</feature>
<protein>
    <submittedName>
        <fullName evidence="2">Polysaccharide pyruvyl transferase family protein</fullName>
    </submittedName>
</protein>
<sequence length="420" mass="45621">MSSVAIIAATFHGNRGAEAMLSTAIGVLSERGGPQLRFEVFSYYPTVDRQLVNDPRVRIFSSTPAHLVLVLLPGAALHRLLGGLRLHRLQGLLPPSVRALARSRALLCLAGVSFIDGRAKFLPFNIATIWPAMILGVPVVKLSQAMGPFRTWPNRPLAQWFLSRCHRLHTRGEVTQRQVAGLLGTGGRYGRSDDVAFLFEGRFCLSTPAPGLNGRLAALQALRERGRLIVGVCPSAVIARRAEAAGHDYPRWLAGLITDLVGLGHGVALYPNATRGPEETRLHNNDLPLLRATLSHLDPAVAGSVVGFEDGWNAAQIHRILAACDVHAVSRFHAMVGALVVGVPVLVMGWSHKYLEVMERFGQADMVFDGADLDRPRSVALIQRLISERAARRDRIVAALPEVQALASRQFDAVLPLLTP</sequence>
<dbReference type="Pfam" id="PF04230">
    <property type="entry name" value="PS_pyruv_trans"/>
    <property type="match status" value="1"/>
</dbReference>
<organism evidence="2 3">
    <name type="scientific">Cyanobium gracile UHCC 0139</name>
    <dbReference type="NCBI Taxonomy" id="3110308"/>
    <lineage>
        <taxon>Bacteria</taxon>
        <taxon>Bacillati</taxon>
        <taxon>Cyanobacteriota</taxon>
        <taxon>Cyanophyceae</taxon>
        <taxon>Synechococcales</taxon>
        <taxon>Prochlorococcaceae</taxon>
        <taxon>Cyanobium</taxon>
    </lineage>
</organism>
<dbReference type="Proteomes" id="UP001304461">
    <property type="component" value="Unassembled WGS sequence"/>
</dbReference>
<reference evidence="2 3" key="1">
    <citation type="submission" date="2023-12" db="EMBL/GenBank/DDBJ databases">
        <title>Baltic Sea Cyanobacteria.</title>
        <authorList>
            <person name="Delbaje E."/>
            <person name="Fewer D.P."/>
            <person name="Shishido T.K."/>
        </authorList>
    </citation>
    <scope>NUCLEOTIDE SEQUENCE [LARGE SCALE GENOMIC DNA]</scope>
    <source>
        <strain evidence="2 3">UHCC 0139</strain>
    </source>
</reference>
<name>A0ABU5RV99_9CYAN</name>
<evidence type="ECO:0000313" key="3">
    <source>
        <dbReference type="Proteomes" id="UP001304461"/>
    </source>
</evidence>
<dbReference type="PANTHER" id="PTHR36836">
    <property type="entry name" value="COLANIC ACID BIOSYNTHESIS PROTEIN WCAK"/>
    <property type="match status" value="1"/>
</dbReference>
<accession>A0ABU5RV99</accession>
<dbReference type="InterPro" id="IPR007345">
    <property type="entry name" value="Polysacch_pyruvyl_Trfase"/>
</dbReference>
<proteinExistence type="predicted"/>
<evidence type="ECO:0000259" key="1">
    <source>
        <dbReference type="Pfam" id="PF04230"/>
    </source>
</evidence>
<evidence type="ECO:0000313" key="2">
    <source>
        <dbReference type="EMBL" id="MEA5391595.1"/>
    </source>
</evidence>